<reference evidence="2" key="2">
    <citation type="submission" date="2020-05" db="UniProtKB">
        <authorList>
            <consortium name="EnsemblMetazoa"/>
        </authorList>
    </citation>
    <scope>IDENTIFICATION</scope>
    <source>
        <strain evidence="2">wikel</strain>
    </source>
</reference>
<dbReference type="VEuPathDB" id="VectorBase:ISCW018377"/>
<dbReference type="HOGENOM" id="CLU_2148575_0_0_1"/>
<evidence type="ECO:0000313" key="3">
    <source>
        <dbReference type="Proteomes" id="UP000001555"/>
    </source>
</evidence>
<dbReference type="EnsemblMetazoa" id="ISCW018377-RA">
    <property type="protein sequence ID" value="ISCW018377-PA"/>
    <property type="gene ID" value="ISCW018377"/>
</dbReference>
<dbReference type="Proteomes" id="UP000001555">
    <property type="component" value="Unassembled WGS sequence"/>
</dbReference>
<protein>
    <submittedName>
        <fullName evidence="1 2">Uncharacterized protein</fullName>
    </submittedName>
</protein>
<dbReference type="PaxDb" id="6945-B7PK48"/>
<gene>
    <name evidence="1" type="ORF">IscW_ISCW018377</name>
</gene>
<keyword evidence="3" id="KW-1185">Reference proteome</keyword>
<evidence type="ECO:0000313" key="1">
    <source>
        <dbReference type="EMBL" id="EEC06970.1"/>
    </source>
</evidence>
<name>B7PK48_IXOSC</name>
<dbReference type="EMBL" id="DS730419">
    <property type="protein sequence ID" value="EEC06970.1"/>
    <property type="molecule type" value="Genomic_DNA"/>
</dbReference>
<dbReference type="InParanoid" id="B7PK48"/>
<dbReference type="VEuPathDB" id="VectorBase:ISCI018377"/>
<evidence type="ECO:0000313" key="2">
    <source>
        <dbReference type="EnsemblMetazoa" id="ISCW018377-PA"/>
    </source>
</evidence>
<dbReference type="EMBL" id="ABJB010310345">
    <property type="status" value="NOT_ANNOTATED_CDS"/>
    <property type="molecule type" value="Genomic_DNA"/>
</dbReference>
<accession>B7PK48</accession>
<sequence length="112" mass="12710">MQVSHQTLSTVCKHNGFSSTLPHSTTMNENVSPASQSQNLFLITTIKKQFTTCQRRIAGRRQIRPQIILNSDYLRKMLKFVLLSYSRKTVARTMATQVILVSLNLTKCPAIK</sequence>
<proteinExistence type="predicted"/>
<dbReference type="AlphaFoldDB" id="B7PK48"/>
<organism>
    <name type="scientific">Ixodes scapularis</name>
    <name type="common">Black-legged tick</name>
    <name type="synonym">Deer tick</name>
    <dbReference type="NCBI Taxonomy" id="6945"/>
    <lineage>
        <taxon>Eukaryota</taxon>
        <taxon>Metazoa</taxon>
        <taxon>Ecdysozoa</taxon>
        <taxon>Arthropoda</taxon>
        <taxon>Chelicerata</taxon>
        <taxon>Arachnida</taxon>
        <taxon>Acari</taxon>
        <taxon>Parasitiformes</taxon>
        <taxon>Ixodida</taxon>
        <taxon>Ixodoidea</taxon>
        <taxon>Ixodidae</taxon>
        <taxon>Ixodinae</taxon>
        <taxon>Ixodes</taxon>
    </lineage>
</organism>
<reference evidence="1 3" key="1">
    <citation type="submission" date="2008-03" db="EMBL/GenBank/DDBJ databases">
        <title>Annotation of Ixodes scapularis.</title>
        <authorList>
            <consortium name="Ixodes scapularis Genome Project Consortium"/>
            <person name="Caler E."/>
            <person name="Hannick L.I."/>
            <person name="Bidwell S."/>
            <person name="Joardar V."/>
            <person name="Thiagarajan M."/>
            <person name="Amedeo P."/>
            <person name="Galinsky K.J."/>
            <person name="Schobel S."/>
            <person name="Inman J."/>
            <person name="Hostetler J."/>
            <person name="Miller J."/>
            <person name="Hammond M."/>
            <person name="Megy K."/>
            <person name="Lawson D."/>
            <person name="Kodira C."/>
            <person name="Sutton G."/>
            <person name="Meyer J."/>
            <person name="Hill C.A."/>
            <person name="Birren B."/>
            <person name="Nene V."/>
            <person name="Collins F."/>
            <person name="Alarcon-Chaidez F."/>
            <person name="Wikel S."/>
            <person name="Strausberg R."/>
        </authorList>
    </citation>
    <scope>NUCLEOTIDE SEQUENCE [LARGE SCALE GENOMIC DNA]</scope>
    <source>
        <strain evidence="3">Wikel</strain>
        <strain evidence="1">Wikel colony</strain>
    </source>
</reference>